<evidence type="ECO:0000259" key="8">
    <source>
        <dbReference type="PROSITE" id="PS51740"/>
    </source>
</evidence>
<feature type="domain" description="SpoVT-AbrB" evidence="8">
    <location>
        <begin position="64"/>
        <end position="107"/>
    </location>
</feature>
<sequence length="135" mass="15676">MPTRYRDLILERCDGRLVVTIDTDERCLLIYPMPDWELIEGQINAMANVNPRARRFQRLLVGYATETDMDTNGRLLLTTPLRQYAGLDKRTVLIGQGKKLELWDEENWNIRRDTWLEETTLGGEDLPPELATLSL</sequence>
<dbReference type="Gene3D" id="3.40.1550.20">
    <property type="entry name" value="Transcriptional regulator MraZ domain"/>
    <property type="match status" value="1"/>
</dbReference>
<gene>
    <name evidence="7" type="primary">mraZ</name>
    <name evidence="9" type="ORF">DFQ59_101727</name>
</gene>
<reference evidence="9 10" key="1">
    <citation type="submission" date="2018-07" db="EMBL/GenBank/DDBJ databases">
        <title>Genomic Encyclopedia of Type Strains, Phase IV (KMG-IV): sequencing the most valuable type-strain genomes for metagenomic binning, comparative biology and taxonomic classification.</title>
        <authorList>
            <person name="Goeker M."/>
        </authorList>
    </citation>
    <scope>NUCLEOTIDE SEQUENCE [LARGE SCALE GENOMIC DNA]</scope>
    <source>
        <strain evidence="9 10">DSM 26407</strain>
    </source>
</reference>
<dbReference type="InterPro" id="IPR038619">
    <property type="entry name" value="MraZ_sf"/>
</dbReference>
<dbReference type="InterPro" id="IPR037914">
    <property type="entry name" value="SpoVT-AbrB_sf"/>
</dbReference>
<dbReference type="Pfam" id="PF02381">
    <property type="entry name" value="MraZ"/>
    <property type="match status" value="2"/>
</dbReference>
<organism evidence="9 10">
    <name type="scientific">Thioalbus denitrificans</name>
    <dbReference type="NCBI Taxonomy" id="547122"/>
    <lineage>
        <taxon>Bacteria</taxon>
        <taxon>Pseudomonadati</taxon>
        <taxon>Pseudomonadota</taxon>
        <taxon>Gammaproteobacteria</taxon>
        <taxon>Chromatiales</taxon>
        <taxon>Ectothiorhodospiraceae</taxon>
        <taxon>Thioalbus</taxon>
    </lineage>
</organism>
<dbReference type="InterPro" id="IPR035642">
    <property type="entry name" value="MraZ_N"/>
</dbReference>
<keyword evidence="10" id="KW-1185">Reference proteome</keyword>
<dbReference type="PROSITE" id="PS51740">
    <property type="entry name" value="SPOVT_ABRB"/>
    <property type="match status" value="1"/>
</dbReference>
<comment type="subcellular location">
    <subcellularLocation>
        <location evidence="7">Cytoplasm</location>
        <location evidence="7">Nucleoid</location>
    </subcellularLocation>
</comment>
<proteinExistence type="inferred from homology"/>
<evidence type="ECO:0000256" key="1">
    <source>
        <dbReference type="ARBA" id="ARBA00013860"/>
    </source>
</evidence>
<comment type="similarity">
    <text evidence="7">Belongs to the MraZ family.</text>
</comment>
<dbReference type="CDD" id="cd16321">
    <property type="entry name" value="MraZ_C"/>
    <property type="match status" value="1"/>
</dbReference>
<dbReference type="AlphaFoldDB" id="A0A369CNI1"/>
<keyword evidence="2 7" id="KW-0963">Cytoplasm</keyword>
<keyword evidence="6 7" id="KW-0804">Transcription</keyword>
<dbReference type="GO" id="GO:0003700">
    <property type="term" value="F:DNA-binding transcription factor activity"/>
    <property type="evidence" value="ECO:0007669"/>
    <property type="project" value="UniProtKB-UniRule"/>
</dbReference>
<dbReference type="Proteomes" id="UP000252707">
    <property type="component" value="Unassembled WGS sequence"/>
</dbReference>
<keyword evidence="3" id="KW-0677">Repeat</keyword>
<dbReference type="InterPro" id="IPR007159">
    <property type="entry name" value="SpoVT-AbrB_dom"/>
</dbReference>
<dbReference type="InterPro" id="IPR035644">
    <property type="entry name" value="MraZ_C"/>
</dbReference>
<evidence type="ECO:0000256" key="6">
    <source>
        <dbReference type="ARBA" id="ARBA00023163"/>
    </source>
</evidence>
<keyword evidence="4 7" id="KW-0805">Transcription regulation</keyword>
<evidence type="ECO:0000256" key="3">
    <source>
        <dbReference type="ARBA" id="ARBA00022737"/>
    </source>
</evidence>
<evidence type="ECO:0000313" key="9">
    <source>
        <dbReference type="EMBL" id="RCX33424.1"/>
    </source>
</evidence>
<evidence type="ECO:0000256" key="5">
    <source>
        <dbReference type="ARBA" id="ARBA00023125"/>
    </source>
</evidence>
<dbReference type="GO" id="GO:0000976">
    <property type="term" value="F:transcription cis-regulatory region binding"/>
    <property type="evidence" value="ECO:0007669"/>
    <property type="project" value="TreeGrafter"/>
</dbReference>
<comment type="caution">
    <text evidence="9">The sequence shown here is derived from an EMBL/GenBank/DDBJ whole genome shotgun (WGS) entry which is preliminary data.</text>
</comment>
<dbReference type="PANTHER" id="PTHR34701">
    <property type="entry name" value="TRANSCRIPTIONAL REGULATOR MRAZ"/>
    <property type="match status" value="1"/>
</dbReference>
<name>A0A369CNI1_9GAMM</name>
<dbReference type="PANTHER" id="PTHR34701:SF1">
    <property type="entry name" value="TRANSCRIPTIONAL REGULATOR MRAZ"/>
    <property type="match status" value="1"/>
</dbReference>
<evidence type="ECO:0000256" key="7">
    <source>
        <dbReference type="HAMAP-Rule" id="MF_01008"/>
    </source>
</evidence>
<dbReference type="EMBL" id="QPJY01000001">
    <property type="protein sequence ID" value="RCX33424.1"/>
    <property type="molecule type" value="Genomic_DNA"/>
</dbReference>
<dbReference type="GO" id="GO:0005737">
    <property type="term" value="C:cytoplasm"/>
    <property type="evidence" value="ECO:0007669"/>
    <property type="project" value="UniProtKB-UniRule"/>
</dbReference>
<keyword evidence="5 7" id="KW-0238">DNA-binding</keyword>
<dbReference type="CDD" id="cd16320">
    <property type="entry name" value="MraZ_N"/>
    <property type="match status" value="1"/>
</dbReference>
<dbReference type="HAMAP" id="MF_01008">
    <property type="entry name" value="MraZ"/>
    <property type="match status" value="1"/>
</dbReference>
<dbReference type="GO" id="GO:0009295">
    <property type="term" value="C:nucleoid"/>
    <property type="evidence" value="ECO:0007669"/>
    <property type="project" value="UniProtKB-SubCell"/>
</dbReference>
<evidence type="ECO:0000256" key="4">
    <source>
        <dbReference type="ARBA" id="ARBA00023015"/>
    </source>
</evidence>
<evidence type="ECO:0000313" key="10">
    <source>
        <dbReference type="Proteomes" id="UP000252707"/>
    </source>
</evidence>
<accession>A0A369CNI1</accession>
<dbReference type="InterPro" id="IPR003444">
    <property type="entry name" value="MraZ"/>
</dbReference>
<evidence type="ECO:0000256" key="2">
    <source>
        <dbReference type="ARBA" id="ARBA00022490"/>
    </source>
</evidence>
<dbReference type="NCBIfam" id="TIGR00242">
    <property type="entry name" value="division/cell wall cluster transcriptional repressor MraZ"/>
    <property type="match status" value="1"/>
</dbReference>
<protein>
    <recommendedName>
        <fullName evidence="1 7">Transcriptional regulator MraZ</fullName>
    </recommendedName>
</protein>
<dbReference type="SUPFAM" id="SSF89447">
    <property type="entry name" value="AbrB/MazE/MraZ-like"/>
    <property type="match status" value="1"/>
</dbReference>
<dbReference type="InterPro" id="IPR020603">
    <property type="entry name" value="MraZ_dom"/>
</dbReference>
<comment type="subunit">
    <text evidence="7">Forms oligomers.</text>
</comment>
<dbReference type="GO" id="GO:2000143">
    <property type="term" value="P:negative regulation of DNA-templated transcription initiation"/>
    <property type="evidence" value="ECO:0007669"/>
    <property type="project" value="TreeGrafter"/>
</dbReference>